<dbReference type="EMBL" id="UOET01000194">
    <property type="protein sequence ID" value="VAW28118.1"/>
    <property type="molecule type" value="Genomic_DNA"/>
</dbReference>
<reference evidence="1" key="1">
    <citation type="submission" date="2018-06" db="EMBL/GenBank/DDBJ databases">
        <authorList>
            <person name="Zhirakovskaya E."/>
        </authorList>
    </citation>
    <scope>NUCLEOTIDE SEQUENCE</scope>
</reference>
<gene>
    <name evidence="1" type="ORF">MNBD_BACTEROID07-2124</name>
</gene>
<dbReference type="AlphaFoldDB" id="A0A3B0UCA8"/>
<evidence type="ECO:0008006" key="2">
    <source>
        <dbReference type="Google" id="ProtNLM"/>
    </source>
</evidence>
<evidence type="ECO:0000313" key="1">
    <source>
        <dbReference type="EMBL" id="VAW28118.1"/>
    </source>
</evidence>
<protein>
    <recommendedName>
        <fullName evidence="2">Lipocalin-like domain-containing protein</fullName>
    </recommendedName>
</protein>
<accession>A0A3B0UCA8</accession>
<proteinExistence type="predicted"/>
<sequence>MKKIWILALLAIVFAGACNSPESKLIGNWKVSGVQTDFGTTKLPPEIIAHIVAEQKKISFRIINDSVLVLILDNNTHEAKWKMNKEHEISYYFSTQPQLVNKLGKWNGSQIVTDTKTPLGKIIVTYEKK</sequence>
<organism evidence="1">
    <name type="scientific">hydrothermal vent metagenome</name>
    <dbReference type="NCBI Taxonomy" id="652676"/>
    <lineage>
        <taxon>unclassified sequences</taxon>
        <taxon>metagenomes</taxon>
        <taxon>ecological metagenomes</taxon>
    </lineage>
</organism>
<dbReference type="PROSITE" id="PS51257">
    <property type="entry name" value="PROKAR_LIPOPROTEIN"/>
    <property type="match status" value="1"/>
</dbReference>
<name>A0A3B0UCA8_9ZZZZ</name>